<evidence type="ECO:0000313" key="1">
    <source>
        <dbReference type="EMBL" id="CRI33984.1"/>
    </source>
</evidence>
<dbReference type="RefSeq" id="WP_015106049.1">
    <property type="nucleotide sequence ID" value="NZ_AP026684.1"/>
</dbReference>
<dbReference type="Proteomes" id="UP000046090">
    <property type="component" value="Unassembled WGS sequence"/>
</dbReference>
<dbReference type="EMBL" id="CDMK01000001">
    <property type="protein sequence ID" value="CRI33984.1"/>
    <property type="molecule type" value="Genomic_DNA"/>
</dbReference>
<reference evidence="2" key="1">
    <citation type="submission" date="2014-12" db="EMBL/GenBank/DDBJ databases">
        <authorList>
            <person name="Smet A."/>
        </authorList>
    </citation>
    <scope>NUCLEOTIDE SEQUENCE [LARGE SCALE GENOMIC DNA]</scope>
</reference>
<sequence>MQNLVPFNGMALEVQIYAQSLETLPEHPIRIWATSTIANVHSSFECNGRVYAGNCMLFKESSPGTYRVTFRSQGQNGSASQSLDILVSLEKVFNLKQGVCMLNDDEQQVPAPQEEAESTEEVAEAEDTQEIAEFTAEQQENINKAKEALHTSKEVLKRAKEVALRAKLVLDLNLERTYKSCPQPHSQQRLKRPPQKSGLAQC</sequence>
<dbReference type="GeneID" id="76197845"/>
<evidence type="ECO:0000313" key="2">
    <source>
        <dbReference type="Proteomes" id="UP000046090"/>
    </source>
</evidence>
<accession>A0A0K2XIR4</accession>
<proteinExistence type="predicted"/>
<organism evidence="1 2">
    <name type="scientific">Helicobacter heilmannii</name>
    <dbReference type="NCBI Taxonomy" id="35817"/>
    <lineage>
        <taxon>Bacteria</taxon>
        <taxon>Pseudomonadati</taxon>
        <taxon>Campylobacterota</taxon>
        <taxon>Epsilonproteobacteria</taxon>
        <taxon>Campylobacterales</taxon>
        <taxon>Helicobacteraceae</taxon>
        <taxon>Helicobacter</taxon>
    </lineage>
</organism>
<gene>
    <name evidence="1" type="ORF">HHE01_16700</name>
</gene>
<name>A0A0K2XIR4_HELHE</name>
<dbReference type="AlphaFoldDB" id="A0A0K2XIR4"/>
<keyword evidence="2" id="KW-1185">Reference proteome</keyword>
<protein>
    <submittedName>
        <fullName evidence="1">Uncharacterized protein</fullName>
    </submittedName>
</protein>